<feature type="coiled-coil region" evidence="4">
    <location>
        <begin position="267"/>
        <end position="315"/>
    </location>
</feature>
<evidence type="ECO:0000313" key="6">
    <source>
        <dbReference type="Ensembl" id="ENSCVAP00000026078.1"/>
    </source>
</evidence>
<dbReference type="OMA" id="CVICCLC"/>
<keyword evidence="5" id="KW-1133">Transmembrane helix</keyword>
<keyword evidence="2" id="KW-0677">Repeat</keyword>
<protein>
    <submittedName>
        <fullName evidence="6">Centrosomal protein 72</fullName>
    </submittedName>
</protein>
<reference evidence="6" key="2">
    <citation type="submission" date="2025-09" db="UniProtKB">
        <authorList>
            <consortium name="Ensembl"/>
        </authorList>
    </citation>
    <scope>IDENTIFICATION</scope>
</reference>
<reference evidence="6" key="1">
    <citation type="submission" date="2025-08" db="UniProtKB">
        <authorList>
            <consortium name="Ensembl"/>
        </authorList>
    </citation>
    <scope>IDENTIFICATION</scope>
</reference>
<dbReference type="PANTHER" id="PTHR23311:SF5">
    <property type="entry name" value="CENTROSOMAL PROTEIN OF 72 KDA"/>
    <property type="match status" value="1"/>
</dbReference>
<dbReference type="Pfam" id="PF14580">
    <property type="entry name" value="LRR_9"/>
    <property type="match status" value="1"/>
</dbReference>
<feature type="transmembrane region" description="Helical" evidence="5">
    <location>
        <begin position="176"/>
        <end position="195"/>
    </location>
</feature>
<dbReference type="Gene3D" id="3.80.10.10">
    <property type="entry name" value="Ribonuclease Inhibitor"/>
    <property type="match status" value="1"/>
</dbReference>
<dbReference type="SUPFAM" id="SSF52058">
    <property type="entry name" value="L domain-like"/>
    <property type="match status" value="1"/>
</dbReference>
<dbReference type="PANTHER" id="PTHR23311">
    <property type="entry name" value="HEAT SHOCK REGULATED 2"/>
    <property type="match status" value="1"/>
</dbReference>
<keyword evidence="3 4" id="KW-0175">Coiled coil</keyword>
<dbReference type="PROSITE" id="PS51450">
    <property type="entry name" value="LRR"/>
    <property type="match status" value="1"/>
</dbReference>
<evidence type="ECO:0000256" key="4">
    <source>
        <dbReference type="SAM" id="Coils"/>
    </source>
</evidence>
<organism evidence="6 7">
    <name type="scientific">Cyprinodon variegatus</name>
    <name type="common">Sheepshead minnow</name>
    <dbReference type="NCBI Taxonomy" id="28743"/>
    <lineage>
        <taxon>Eukaryota</taxon>
        <taxon>Metazoa</taxon>
        <taxon>Chordata</taxon>
        <taxon>Craniata</taxon>
        <taxon>Vertebrata</taxon>
        <taxon>Euteleostomi</taxon>
        <taxon>Actinopterygii</taxon>
        <taxon>Neopterygii</taxon>
        <taxon>Teleostei</taxon>
        <taxon>Neoteleostei</taxon>
        <taxon>Acanthomorphata</taxon>
        <taxon>Ovalentaria</taxon>
        <taxon>Atherinomorphae</taxon>
        <taxon>Cyprinodontiformes</taxon>
        <taxon>Cyprinodontidae</taxon>
        <taxon>Cyprinodon</taxon>
    </lineage>
</organism>
<dbReference type="AlphaFoldDB" id="A0A3Q2E1K4"/>
<dbReference type="InterPro" id="IPR032675">
    <property type="entry name" value="LRR_dom_sf"/>
</dbReference>
<dbReference type="Proteomes" id="UP000265020">
    <property type="component" value="Unassembled WGS sequence"/>
</dbReference>
<evidence type="ECO:0000256" key="2">
    <source>
        <dbReference type="ARBA" id="ARBA00022737"/>
    </source>
</evidence>
<dbReference type="InterPro" id="IPR001611">
    <property type="entry name" value="Leu-rich_rpt"/>
</dbReference>
<keyword evidence="5" id="KW-0812">Transmembrane</keyword>
<dbReference type="STRING" id="28743.ENSCVAP00000026078"/>
<keyword evidence="5" id="KW-0472">Membrane</keyword>
<dbReference type="InterPro" id="IPR055320">
    <property type="entry name" value="CEP72-like"/>
</dbReference>
<evidence type="ECO:0000256" key="1">
    <source>
        <dbReference type="ARBA" id="ARBA00022614"/>
    </source>
</evidence>
<feature type="transmembrane region" description="Helical" evidence="5">
    <location>
        <begin position="136"/>
        <end position="156"/>
    </location>
</feature>
<name>A0A3Q2E1K4_CYPVA</name>
<evidence type="ECO:0000256" key="3">
    <source>
        <dbReference type="ARBA" id="ARBA00023054"/>
    </source>
</evidence>
<feature type="transmembrane region" description="Helical" evidence="5">
    <location>
        <begin position="216"/>
        <end position="235"/>
    </location>
</feature>
<sequence>MAAVCLTRLTEQWIRDRLQLKHPLLCDVRTLSLPGTHEEKIRHLGNALNNFVRLKSLDLSYNAIVSVEQGVQHLKMLERLILYHNCIPSLEKVQVLFELPVLRELDLRLNPLTKNCPNYRPHLVYAMPNLRKLGNVLVIHILLILVWVLLLSWGFISSFFPQIIVQSETRSVKLESFSSPLNVLLCSFIFLYVSAFPSQGSYRKPLEMLLNLDSKMINEFSSVLFLAVAQAVQILSMMESDISSREAEVRTLRQDVSSLRSQALAREDEHKTEVTNLSAQLEEARREAGKLNEQLRIVLEENVALQKQLIKLERQYLKSMMKSSPVTQIRGGYLFIVLWSSSFFNNSIFRRVYLYSRSLVATNECLLAELPASAEQ</sequence>
<keyword evidence="1" id="KW-0433">Leucine-rich repeat</keyword>
<keyword evidence="7" id="KW-1185">Reference proteome</keyword>
<accession>A0A3Q2E1K4</accession>
<evidence type="ECO:0000313" key="7">
    <source>
        <dbReference type="Proteomes" id="UP000265020"/>
    </source>
</evidence>
<dbReference type="GeneTree" id="ENSGT00530000063884"/>
<proteinExistence type="predicted"/>
<dbReference type="Ensembl" id="ENSCVAT00000015813.1">
    <property type="protein sequence ID" value="ENSCVAP00000026078.1"/>
    <property type="gene ID" value="ENSCVAG00000011368.1"/>
</dbReference>
<feature type="transmembrane region" description="Helical" evidence="5">
    <location>
        <begin position="331"/>
        <end position="349"/>
    </location>
</feature>
<evidence type="ECO:0000256" key="5">
    <source>
        <dbReference type="SAM" id="Phobius"/>
    </source>
</evidence>